<keyword evidence="4" id="KW-0472">Membrane</keyword>
<dbReference type="GO" id="GO:0046930">
    <property type="term" value="C:pore complex"/>
    <property type="evidence" value="ECO:0007669"/>
    <property type="project" value="InterPro"/>
</dbReference>
<keyword evidence="5" id="KW-0166">Nematocyst</keyword>
<reference evidence="6 7" key="1">
    <citation type="submission" date="2024-04" db="EMBL/GenBank/DDBJ databases">
        <authorList>
            <person name="Waldvogel A.-M."/>
            <person name="Schoenle A."/>
        </authorList>
    </citation>
    <scope>NUCLEOTIDE SEQUENCE [LARGE SCALE GENOMIC DNA]</scope>
</reference>
<dbReference type="EMBL" id="OZ035840">
    <property type="protein sequence ID" value="CAL1588696.1"/>
    <property type="molecule type" value="Genomic_DNA"/>
</dbReference>
<dbReference type="Gene3D" id="2.60.270.20">
    <property type="entry name" value="Cytolysin/lectin"/>
    <property type="match status" value="1"/>
</dbReference>
<dbReference type="Pfam" id="PF06369">
    <property type="entry name" value="Anemone_cytotox"/>
    <property type="match status" value="1"/>
</dbReference>
<name>A0AAV2KHW6_KNICA</name>
<evidence type="ECO:0000256" key="3">
    <source>
        <dbReference type="ARBA" id="ARBA00022537"/>
    </source>
</evidence>
<dbReference type="GO" id="GO:0015267">
    <property type="term" value="F:channel activity"/>
    <property type="evidence" value="ECO:0007669"/>
    <property type="project" value="InterPro"/>
</dbReference>
<evidence type="ECO:0000313" key="7">
    <source>
        <dbReference type="Proteomes" id="UP001497482"/>
    </source>
</evidence>
<dbReference type="Proteomes" id="UP001497482">
    <property type="component" value="Chromosome 18"/>
</dbReference>
<keyword evidence="3" id="KW-1052">Target cell membrane</keyword>
<dbReference type="PANTHER" id="PTHR40388">
    <property type="entry name" value="BRYOPORIN"/>
    <property type="match status" value="1"/>
</dbReference>
<evidence type="ECO:0000256" key="2">
    <source>
        <dbReference type="ARBA" id="ARBA00004532"/>
    </source>
</evidence>
<dbReference type="SUPFAM" id="SSF63724">
    <property type="entry name" value="Cytolysin/lectin"/>
    <property type="match status" value="1"/>
</dbReference>
<evidence type="ECO:0000256" key="4">
    <source>
        <dbReference type="ARBA" id="ARBA00023298"/>
    </source>
</evidence>
<dbReference type="InterPro" id="IPR015926">
    <property type="entry name" value="Cytolysin/lectin"/>
</dbReference>
<evidence type="ECO:0000313" key="6">
    <source>
        <dbReference type="EMBL" id="CAL1588696.1"/>
    </source>
</evidence>
<dbReference type="GO" id="GO:0044218">
    <property type="term" value="C:other organism cell membrane"/>
    <property type="evidence" value="ECO:0007669"/>
    <property type="project" value="UniProtKB-KW"/>
</dbReference>
<dbReference type="GO" id="GO:0006812">
    <property type="term" value="P:monoatomic cation transport"/>
    <property type="evidence" value="ECO:0007669"/>
    <property type="project" value="InterPro"/>
</dbReference>
<protein>
    <submittedName>
        <fullName evidence="6">Uncharacterized protein</fullName>
    </submittedName>
</protein>
<gene>
    <name evidence="6" type="ORF">KC01_LOCUS18448</name>
</gene>
<dbReference type="PANTHER" id="PTHR40388:SF1">
    <property type="entry name" value="BRYOPORIN"/>
    <property type="match status" value="1"/>
</dbReference>
<evidence type="ECO:0000256" key="5">
    <source>
        <dbReference type="ARBA" id="ARBA00023331"/>
    </source>
</evidence>
<keyword evidence="4" id="KW-1053">Target membrane</keyword>
<sequence length="207" mass="22178">MSKGRGSKAATEASQPRHISMDPVDITDIVGGVIDTSLSIGSLVAKVIPTHRACSVELSNDTSAYSLCNPCVFVKSGHCSTPLPPVILPSTPATAQFSKTPYRAHGSAGVFTYDVCDAARNVLAKVVVMFKVPFNKKKNPIMYGVGLFDVNRPCDCELYTEMSKNIGPFVSGRAKGPSLVYKGLNLSILASMSDCYTPVMKLHVMEE</sequence>
<dbReference type="GO" id="GO:0051715">
    <property type="term" value="P:cytolysis in another organism"/>
    <property type="evidence" value="ECO:0007669"/>
    <property type="project" value="InterPro"/>
</dbReference>
<dbReference type="GO" id="GO:0046931">
    <property type="term" value="P:pore complex assembly"/>
    <property type="evidence" value="ECO:0007669"/>
    <property type="project" value="InterPro"/>
</dbReference>
<dbReference type="InterPro" id="IPR009104">
    <property type="entry name" value="Anemon_actinoporin-like"/>
</dbReference>
<organism evidence="6 7">
    <name type="scientific">Knipowitschia caucasica</name>
    <name type="common">Caucasian dwarf goby</name>
    <name type="synonym">Pomatoschistus caucasicus</name>
    <dbReference type="NCBI Taxonomy" id="637954"/>
    <lineage>
        <taxon>Eukaryota</taxon>
        <taxon>Metazoa</taxon>
        <taxon>Chordata</taxon>
        <taxon>Craniata</taxon>
        <taxon>Vertebrata</taxon>
        <taxon>Euteleostomi</taxon>
        <taxon>Actinopterygii</taxon>
        <taxon>Neopterygii</taxon>
        <taxon>Teleostei</taxon>
        <taxon>Neoteleostei</taxon>
        <taxon>Acanthomorphata</taxon>
        <taxon>Gobiaria</taxon>
        <taxon>Gobiiformes</taxon>
        <taxon>Gobioidei</taxon>
        <taxon>Gobiidae</taxon>
        <taxon>Gobiinae</taxon>
        <taxon>Knipowitschia</taxon>
    </lineage>
</organism>
<evidence type="ECO:0000256" key="1">
    <source>
        <dbReference type="ARBA" id="ARBA00004175"/>
    </source>
</evidence>
<proteinExistence type="predicted"/>
<comment type="subcellular location">
    <subcellularLocation>
        <location evidence="2">Nematocyst</location>
    </subcellularLocation>
    <subcellularLocation>
        <location evidence="1">Target cell membrane</location>
    </subcellularLocation>
</comment>
<accession>A0AAV2KHW6</accession>
<dbReference type="GO" id="GO:0042151">
    <property type="term" value="C:nematocyst"/>
    <property type="evidence" value="ECO:0007669"/>
    <property type="project" value="UniProtKB-SubCell"/>
</dbReference>
<dbReference type="AlphaFoldDB" id="A0AAV2KHW6"/>
<dbReference type="InterPro" id="IPR050677">
    <property type="entry name" value="Actinoporin_PFT"/>
</dbReference>
<keyword evidence="7" id="KW-1185">Reference proteome</keyword>